<gene>
    <name evidence="1" type="ORF">SDDV_002</name>
</gene>
<reference evidence="1 3" key="1">
    <citation type="journal article" date="2015" name="PLoS Pathog.">
        <title>A Novel Virus Causes Scale Drop Disease in Lates calcarifer.</title>
        <authorList>
            <person name="de Groof A."/>
            <person name="Guelen L."/>
            <person name="Deijs M."/>
            <person name="van der Wal Y."/>
            <person name="Miyata M."/>
            <person name="Ng K.S."/>
            <person name="van Grinsven L."/>
            <person name="Simmelink B."/>
            <person name="Biermann Y."/>
            <person name="Grisez L."/>
            <person name="van Lent J."/>
            <person name="de Ronde A."/>
            <person name="Chang S.F."/>
            <person name="Schrier C."/>
            <person name="van der Hoek L."/>
        </authorList>
    </citation>
    <scope>NUCLEOTIDE SEQUENCE [LARGE SCALE GENOMIC DNA]</scope>
    <source>
        <strain evidence="1">C4575</strain>
    </source>
</reference>
<reference evidence="2 4" key="2">
    <citation type="submission" date="2019-10" db="EMBL/GenBank/DDBJ databases">
        <authorList>
            <person name="Kayansamruaj P."/>
        </authorList>
    </citation>
    <scope>NUCLEOTIDE SEQUENCE [LARGE SCALE GENOMIC DNA]</scope>
    <source>
        <strain evidence="2">SDDV_Thai_2019</strain>
    </source>
</reference>
<evidence type="ECO:0000313" key="4">
    <source>
        <dbReference type="Proteomes" id="UP000510602"/>
    </source>
</evidence>
<name>A0A0K1L632_9VIRU</name>
<dbReference type="GeneID" id="25479051"/>
<dbReference type="Proteomes" id="UP000201485">
    <property type="component" value="Segment"/>
</dbReference>
<dbReference type="EMBL" id="KR139659">
    <property type="protein sequence ID" value="AKU37417.1"/>
    <property type="molecule type" value="Genomic_DNA"/>
</dbReference>
<organism evidence="1 3">
    <name type="scientific">Scale drop disease virus</name>
    <dbReference type="NCBI Taxonomy" id="1697349"/>
    <lineage>
        <taxon>Viruses</taxon>
        <taxon>Varidnaviria</taxon>
        <taxon>Bamfordvirae</taxon>
        <taxon>Nucleocytoviricota</taxon>
        <taxon>Megaviricetes</taxon>
        <taxon>Pimascovirales</taxon>
        <taxon>Pimascovirales incertae sedis</taxon>
        <taxon>Iridoviridae</taxon>
        <taxon>Alphairidovirinae</taxon>
        <taxon>Megalocytivirus</taxon>
        <taxon>Megalocytivirus lates1</taxon>
    </lineage>
</organism>
<evidence type="ECO:0000313" key="1">
    <source>
        <dbReference type="EMBL" id="AKU37417.1"/>
    </source>
</evidence>
<proteinExistence type="predicted"/>
<dbReference type="KEGG" id="vg:25479051"/>
<keyword evidence="3" id="KW-1185">Reference proteome</keyword>
<dbReference type="EMBL" id="MN562489">
    <property type="protein sequence ID" value="QLI60671.1"/>
    <property type="molecule type" value="Genomic_DNA"/>
</dbReference>
<evidence type="ECO:0000313" key="3">
    <source>
        <dbReference type="Proteomes" id="UP000201485"/>
    </source>
</evidence>
<protein>
    <submittedName>
        <fullName evidence="1">ORF_002R</fullName>
    </submittedName>
</protein>
<dbReference type="Proteomes" id="UP000510602">
    <property type="component" value="Segment"/>
</dbReference>
<evidence type="ECO:0000313" key="2">
    <source>
        <dbReference type="EMBL" id="QLI60671.1"/>
    </source>
</evidence>
<dbReference type="RefSeq" id="YP_009163763.1">
    <property type="nucleotide sequence ID" value="NC_027778.1"/>
</dbReference>
<accession>A0A0K1L632</accession>
<sequence>MSLDNELSKVLEYNILKANLLRYYKRKQLDHNIGLLTGSINRFKQYNVDSVGIPNNIPGFLKDLYYAATYCSPKYKINELVEDISQFDPYNSLNTDKFIYNQLDRIIQSYAGDLSELYIAVFDIAEKHHIIQELDNYVIQYNNIINDKSATITDQLDDMDNILNSITTKVTELSTLSDDIDLTALTAIVNNSYEKSRSSRLLYEKLDKLLETLISDRPDEEYIANRIQNDIDISTVVTNYTFPIVHQYQITPDIDVSTSLLTAVYKCDPFIIPENTSCLQIMYGLGRTGDNNKYVVMVYRITEQPDKKVLINTITFEENDKTYKSFSTPILSPASLGTSVRLQFETNVDMNMKSPHMTCVVYFTNF</sequence>